<gene>
    <name evidence="1" type="ORF">AYI70_g11190</name>
</gene>
<dbReference type="OrthoDB" id="5525494at2759"/>
<protein>
    <submittedName>
        <fullName evidence="1">Uncharacterized protein</fullName>
    </submittedName>
</protein>
<reference evidence="1 2" key="1">
    <citation type="submission" date="2017-01" db="EMBL/GenBank/DDBJ databases">
        <authorList>
            <person name="Mah S.A."/>
            <person name="Swanson W.J."/>
            <person name="Moy G.W."/>
            <person name="Vacquier V.D."/>
        </authorList>
    </citation>
    <scope>NUCLEOTIDE SEQUENCE [LARGE SCALE GENOMIC DNA]</scope>
    <source>
        <strain evidence="1 2">GSMNP</strain>
    </source>
</reference>
<proteinExistence type="predicted"/>
<dbReference type="EMBL" id="LSSN01005612">
    <property type="protein sequence ID" value="OMJ08991.1"/>
    <property type="molecule type" value="Genomic_DNA"/>
</dbReference>
<organism evidence="1 2">
    <name type="scientific">Smittium culicis</name>
    <dbReference type="NCBI Taxonomy" id="133412"/>
    <lineage>
        <taxon>Eukaryota</taxon>
        <taxon>Fungi</taxon>
        <taxon>Fungi incertae sedis</taxon>
        <taxon>Zoopagomycota</taxon>
        <taxon>Kickxellomycotina</taxon>
        <taxon>Harpellomycetes</taxon>
        <taxon>Harpellales</taxon>
        <taxon>Legeriomycetaceae</taxon>
        <taxon>Smittium</taxon>
    </lineage>
</organism>
<evidence type="ECO:0000313" key="1">
    <source>
        <dbReference type="EMBL" id="OMJ08991.1"/>
    </source>
</evidence>
<accession>A0A1R1X301</accession>
<name>A0A1R1X301_9FUNG</name>
<keyword evidence="2" id="KW-1185">Reference proteome</keyword>
<dbReference type="Proteomes" id="UP000187283">
    <property type="component" value="Unassembled WGS sequence"/>
</dbReference>
<evidence type="ECO:0000313" key="2">
    <source>
        <dbReference type="Proteomes" id="UP000187283"/>
    </source>
</evidence>
<comment type="caution">
    <text evidence="1">The sequence shown here is derived from an EMBL/GenBank/DDBJ whole genome shotgun (WGS) entry which is preliminary data.</text>
</comment>
<dbReference type="AlphaFoldDB" id="A0A1R1X301"/>
<sequence length="66" mass="7752">MIDQAMRLVSKIRKSAAMERIHEELDINLVFLHTSTARERAFIKWTTSKTWIADLIKQPIKAQRSK</sequence>